<keyword evidence="1" id="KW-0472">Membrane</keyword>
<dbReference type="RefSeq" id="WP_128673008.1">
    <property type="nucleotide sequence ID" value="NZ_RRCO01000001.1"/>
</dbReference>
<dbReference type="Proteomes" id="UP000272490">
    <property type="component" value="Unassembled WGS sequence"/>
</dbReference>
<gene>
    <name evidence="4" type="ORF">EHV10_00970</name>
</gene>
<dbReference type="Pfam" id="PF20394">
    <property type="entry name" value="DUF6688"/>
    <property type="match status" value="1"/>
</dbReference>
<evidence type="ECO:0000259" key="3">
    <source>
        <dbReference type="Pfam" id="PF23543"/>
    </source>
</evidence>
<feature type="transmembrane region" description="Helical" evidence="1">
    <location>
        <begin position="166"/>
        <end position="190"/>
    </location>
</feature>
<keyword evidence="1" id="KW-0812">Transmembrane</keyword>
<dbReference type="Pfam" id="PF23543">
    <property type="entry name" value="DUF6688_C"/>
    <property type="match status" value="1"/>
</dbReference>
<dbReference type="OrthoDB" id="748630at2"/>
<keyword evidence="5" id="KW-1185">Reference proteome</keyword>
<dbReference type="InterPro" id="IPR056491">
    <property type="entry name" value="DUF6688_C"/>
</dbReference>
<feature type="domain" description="DUF6688" evidence="3">
    <location>
        <begin position="308"/>
        <end position="419"/>
    </location>
</feature>
<reference evidence="4 5" key="1">
    <citation type="submission" date="2018-11" db="EMBL/GenBank/DDBJ databases">
        <title>Genome sequencing of Lachnoanaerobaculum sp. KCOM 2030 (= ChDC B114).</title>
        <authorList>
            <person name="Kook J.-K."/>
            <person name="Park S.-N."/>
            <person name="Lim Y.K."/>
        </authorList>
    </citation>
    <scope>NUCLEOTIDE SEQUENCE [LARGE SCALE GENOMIC DNA]</scope>
    <source>
        <strain evidence="4 5">KCOM 2030</strain>
    </source>
</reference>
<protein>
    <submittedName>
        <fullName evidence="4">Uncharacterized protein</fullName>
    </submittedName>
</protein>
<feature type="transmembrane region" description="Helical" evidence="1">
    <location>
        <begin position="257"/>
        <end position="277"/>
    </location>
</feature>
<dbReference type="AlphaFoldDB" id="A0A3P3QZH8"/>
<comment type="caution">
    <text evidence="4">The sequence shown here is derived from an EMBL/GenBank/DDBJ whole genome shotgun (WGS) entry which is preliminary data.</text>
</comment>
<sequence>MKKYLFRISLISSMGISYIIALIIFVMYQLAESLRPYGYGLGRLSLPEFSQESIIWSLFVSLIFVYPIVLTGYHILLLYLEANKKLLKPFIKFDQVAIWYGLILEFLYLTEGKYVTGSDWSVQLKNLEMHTPIFSEAAPTIIFIFTIGIAGYFYLRVRPLKKIPPLMAIISMSAMYLWVIEVIVFTVQVFKGDLSGDNLLDLYLLVYPICIICIVARTVISKVHEWQEYEMERAKIQRNQFLNFADKILSNSKLWPIYAIVFMFPLLGIIIGILLLFGQAPDSVIKAWTETADWTLSLKEAPQNIEYDEHYLCTVAAGGHRKVVKPVRKGIRHGHEVIVNRQLCIANAFEQILEEKTPRFHKLVRGIYDRYGFPIARLIKSKWIADIIYILMKPLEWIFLAVIYMSDVHPENRIATQYMGKTINIKCTVSGKLL</sequence>
<feature type="transmembrane region" description="Helical" evidence="1">
    <location>
        <begin position="12"/>
        <end position="31"/>
    </location>
</feature>
<evidence type="ECO:0000313" key="4">
    <source>
        <dbReference type="EMBL" id="RRJ26631.1"/>
    </source>
</evidence>
<evidence type="ECO:0000256" key="1">
    <source>
        <dbReference type="SAM" id="Phobius"/>
    </source>
</evidence>
<feature type="transmembrane region" description="Helical" evidence="1">
    <location>
        <begin position="129"/>
        <end position="154"/>
    </location>
</feature>
<feature type="transmembrane region" description="Helical" evidence="1">
    <location>
        <begin position="202"/>
        <end position="220"/>
    </location>
</feature>
<feature type="transmembrane region" description="Helical" evidence="1">
    <location>
        <begin position="91"/>
        <end position="109"/>
    </location>
</feature>
<feature type="domain" description="DUF6688" evidence="2">
    <location>
        <begin position="58"/>
        <end position="305"/>
    </location>
</feature>
<dbReference type="InterPro" id="IPR046510">
    <property type="entry name" value="DUF6688_N"/>
</dbReference>
<evidence type="ECO:0000259" key="2">
    <source>
        <dbReference type="Pfam" id="PF20394"/>
    </source>
</evidence>
<accession>A0A3P3QZH8</accession>
<name>A0A3P3QZH8_9FIRM</name>
<feature type="transmembrane region" description="Helical" evidence="1">
    <location>
        <begin position="54"/>
        <end position="79"/>
    </location>
</feature>
<proteinExistence type="predicted"/>
<evidence type="ECO:0000313" key="5">
    <source>
        <dbReference type="Proteomes" id="UP000272490"/>
    </source>
</evidence>
<organism evidence="4 5">
    <name type="scientific">Lachnoanaerobaculum gingivalis</name>
    <dbReference type="NCBI Taxonomy" id="2490855"/>
    <lineage>
        <taxon>Bacteria</taxon>
        <taxon>Bacillati</taxon>
        <taxon>Bacillota</taxon>
        <taxon>Clostridia</taxon>
        <taxon>Lachnospirales</taxon>
        <taxon>Lachnospiraceae</taxon>
        <taxon>Lachnoanaerobaculum</taxon>
    </lineage>
</organism>
<dbReference type="EMBL" id="RRCO01000001">
    <property type="protein sequence ID" value="RRJ26631.1"/>
    <property type="molecule type" value="Genomic_DNA"/>
</dbReference>
<keyword evidence="1" id="KW-1133">Transmembrane helix</keyword>